<accession>A0A7K9NSD3</accession>
<feature type="domain" description="Ig-like" evidence="10">
    <location>
        <begin position="910"/>
        <end position="992"/>
    </location>
</feature>
<feature type="domain" description="Ig-like" evidence="10">
    <location>
        <begin position="1086"/>
        <end position="1176"/>
    </location>
</feature>
<gene>
    <name evidence="12" type="primary">Obsl1</name>
    <name evidence="12" type="ORF">EDOCOE_R02168</name>
</gene>
<keyword evidence="6" id="KW-0677">Repeat</keyword>
<dbReference type="FunFam" id="2.60.40.10:FF:000211">
    <property type="entry name" value="Obscurin-like protein 1"/>
    <property type="match status" value="6"/>
</dbReference>
<dbReference type="GO" id="GO:0005737">
    <property type="term" value="C:cytoplasm"/>
    <property type="evidence" value="ECO:0007669"/>
    <property type="project" value="UniProtKB-SubCell"/>
</dbReference>
<evidence type="ECO:0000256" key="2">
    <source>
        <dbReference type="ARBA" id="ARBA00004496"/>
    </source>
</evidence>
<dbReference type="PANTHER" id="PTHR35971">
    <property type="entry name" value="SI:DKEY-31G6.6"/>
    <property type="match status" value="1"/>
</dbReference>
<dbReference type="CDD" id="cd00063">
    <property type="entry name" value="FN3"/>
    <property type="match status" value="1"/>
</dbReference>
<feature type="domain" description="Ig-like" evidence="10">
    <location>
        <begin position="1362"/>
        <end position="1448"/>
    </location>
</feature>
<dbReference type="PANTHER" id="PTHR35971:SF5">
    <property type="entry name" value="OBSCURIN LIKE CYTOSKELETAL ADAPTOR 1"/>
    <property type="match status" value="1"/>
</dbReference>
<feature type="domain" description="Ig-like" evidence="10">
    <location>
        <begin position="1286"/>
        <end position="1346"/>
    </location>
</feature>
<evidence type="ECO:0000256" key="3">
    <source>
        <dbReference type="ARBA" id="ARBA00006692"/>
    </source>
</evidence>
<dbReference type="Pfam" id="PF07679">
    <property type="entry name" value="I-set"/>
    <property type="match status" value="15"/>
</dbReference>
<feature type="domain" description="Ig-like" evidence="10">
    <location>
        <begin position="1657"/>
        <end position="1749"/>
    </location>
</feature>
<keyword evidence="8" id="KW-0539">Nucleus</keyword>
<feature type="non-terminal residue" evidence="12">
    <location>
        <position position="1924"/>
    </location>
</feature>
<evidence type="ECO:0000256" key="5">
    <source>
        <dbReference type="ARBA" id="ARBA00022553"/>
    </source>
</evidence>
<feature type="domain" description="Ig-like" evidence="10">
    <location>
        <begin position="996"/>
        <end position="1082"/>
    </location>
</feature>
<feature type="domain" description="Ig-like" evidence="10">
    <location>
        <begin position="810"/>
        <end position="898"/>
    </location>
</feature>
<feature type="domain" description="Fibronectin type-III" evidence="11">
    <location>
        <begin position="529"/>
        <end position="628"/>
    </location>
</feature>
<dbReference type="InterPro" id="IPR003961">
    <property type="entry name" value="FN3_dom"/>
</dbReference>
<dbReference type="FunFam" id="2.60.40.10:FF:000502">
    <property type="entry name" value="obscurin-like protein 1 isoform X2"/>
    <property type="match status" value="1"/>
</dbReference>
<dbReference type="PROSITE" id="PS50835">
    <property type="entry name" value="IG_LIKE"/>
    <property type="match status" value="15"/>
</dbReference>
<feature type="non-terminal residue" evidence="12">
    <location>
        <position position="1"/>
    </location>
</feature>
<evidence type="ECO:0000313" key="12">
    <source>
        <dbReference type="EMBL" id="NXH89941.1"/>
    </source>
</evidence>
<proteinExistence type="inferred from homology"/>
<keyword evidence="13" id="KW-1185">Reference proteome</keyword>
<dbReference type="FunFam" id="2.60.40.10:FF:000050">
    <property type="entry name" value="Titin isoform B"/>
    <property type="match status" value="1"/>
</dbReference>
<evidence type="ECO:0000256" key="1">
    <source>
        <dbReference type="ARBA" id="ARBA00004123"/>
    </source>
</evidence>
<dbReference type="Proteomes" id="UP000526889">
    <property type="component" value="Unassembled WGS sequence"/>
</dbReference>
<keyword evidence="7" id="KW-1015">Disulfide bond</keyword>
<dbReference type="InterPro" id="IPR003599">
    <property type="entry name" value="Ig_sub"/>
</dbReference>
<keyword evidence="5" id="KW-0597">Phosphoprotein</keyword>
<evidence type="ECO:0000259" key="11">
    <source>
        <dbReference type="PROSITE" id="PS50853"/>
    </source>
</evidence>
<keyword evidence="4" id="KW-0963">Cytoplasm</keyword>
<sequence>MEGFGGAPRFLAYPRAFTVQSGTNVVLSCQIMGDPQPSVLWEKDKNRIEPSGRFHMEAKGDLYSLLVSCATPQDSGLYICKAKNSVGETYAATTLRVEPAEPREEEGCSGSVAPAFLIAPSSMRVCRGEDVMFTCRVSGQPCPVLEWEKDGHKLSDLFESSHFAVGQKPEGWHFLKLFSARPQDGGVYVCRARSGSQEALAAAVLLVEPQALLDGLPNGSPADGPEAVAGRQRWRQHAAGRRVGPEIWVPNGVVPARVPGAKAFAVSAGKHAKFRCYVTGKPKPEIVWQKDGEPLAPGRRHLIYEDREGYFILKVLYCKPQDQGLYMCTASNTAGQTLSAVQLQVKEHRLRFQVQLADVEVAEREDAVLECQVPLETIPTSWYLEDRELQPSHKYVMEEQGVVRRLTIRDARIDDDGIYLCQMKDKGRSIAEVSVRGVIVKRLPRKLDVMEGENAVFCVETRDVVEGSCWSRDGLQLRESPRTVLKSFSRTHLLVLVHVTRQDAGIISFTVGESQTSSQLRVKCVKHDPPSAPVAAEMSVVESNTALLTWCPAPDAHLRPASSYLLERREAAGGEWVQCLATDLPSCVRVLGDSVPREADYCFRISAANKHGRSSPVEFPGSVHLAPAAHLERRLQDAWVWDGEDAQFSLELSAAVHGSWFLNGARLGEEEDAGGRCSVQHRGTEHSLLIRGARLVDSGAQVTFVSGGVRDSATLHVQEVPVRIVSSNEEAPHSYVAGQRVELWCQLSRPAAPVRWYKDGEEVEVGESLVLEQEGPRCQLVLPCARTQDTGEFVCDAGGDSAFYTITVAEELVRIVSSNEGASHTYVAGQRVELWCQLSRPAAPVRWYKDGEEVEAGESLVLEQEGPQCRLVLPCAQPQDMGEVVCDAGGDSVFYTVTVAALKVCLTPVPEAQQLQEVLAGLPLVLECQVSPPDAPVHWQKDGKAVVPSQVLAICSEGCSQRLHITAAAPSDSGVYTCHAGDDAASFRVTVSAEVPVRIVSSNEEAPHSYVAGQRVELWCQLSRPVSPVRWYKDGEEVEVGESLVLEQEGPQYRLVLPCARTQDTGEFVCNARDVSVSYPVLVAEPPVRILHPPQRSLELPVQAPGCVELRCELSVPDAPVHWFKDGLEVDETDNLLLLVEGAWRCLFIPKSSAEDAGEYICETKDEAVSFDVRVSEPPVRILQPCRPVPVMTVSPGETVTLCCELSRADAPVCWAKEGVRLEAGGSLVLEEEGAHRRLLIPAAQAEHSGKYTCDTANDTVTFTIQVLDPLVRILEKDVLPTHRHCRAMEDLVLEVHLSHTHGEVKWYKDGEKLQDTGHVRLEEDGVRRSLVILGATGRDAGEYLCDTGDDSIVFFITVEVPRVVEIIMELQSLTVLEGEDATFKCLVSPEDVAVTWQLNGQPVVPSERLLVTRSGLCHSLTLRQCQPGDAGTVTANAEGLVSTARLNVQGEGEGESWDSAQDTALGPAADPAHCRAEAQVLFVRKLQDVVAEEQGDVCLEVEVSHEAAEVQWLKQGVLLQPSSKHLLQESGCRRTLTICCLGPADHGTYRCESLHDRTQAKLHVEPRKVSIRTPLADVETFEKETATFHLELSHPGVTGVWTRDGIRVKPSSTCRISATGCGHSLTLERLALEDSGTVTFTADTLRCSAHLRVREPPVTMVRVPRDLGVPETGVASFECELSRPNAEVKWFKDGQELRPGPNCRIYSAGRRRILQLSRCELTDAGSYTCDAGDCRASATLHVQERQVRIVQELQDIQVREGDNAVFTCEVSHGDVKGEWFRDGEKIKVSSTVKIRQEGTRHFLLFCGVRPEDKGLIRFAARTVISEASLQVEALPIRIVKPLRDKTVLARHKATLECTVSHARGRVRWLRGDTEIFAGDKYEICNLDCYRTLIIHRVGPEDEDSYTCDAFDDRSTARLLVEGE</sequence>
<evidence type="ECO:0000256" key="4">
    <source>
        <dbReference type="ARBA" id="ARBA00022490"/>
    </source>
</evidence>
<dbReference type="FunFam" id="2.60.40.10:FF:001002">
    <property type="entry name" value="obscurin-like protein 1 isoform X2"/>
    <property type="match status" value="1"/>
</dbReference>
<reference evidence="12 13" key="1">
    <citation type="submission" date="2019-09" db="EMBL/GenBank/DDBJ databases">
        <title>Bird 10,000 Genomes (B10K) Project - Family phase.</title>
        <authorList>
            <person name="Zhang G."/>
        </authorList>
    </citation>
    <scope>NUCLEOTIDE SEQUENCE [LARGE SCALE GENOMIC DNA]</scope>
    <source>
        <strain evidence="12">B10K-DU-001-25</strain>
        <tissue evidence="12">Muscle</tissue>
    </source>
</reference>
<evidence type="ECO:0000259" key="10">
    <source>
        <dbReference type="PROSITE" id="PS50835"/>
    </source>
</evidence>
<name>A0A7K9NSD3_9CORV</name>
<feature type="domain" description="Ig-like" evidence="10">
    <location>
        <begin position="721"/>
        <end position="807"/>
    </location>
</feature>
<comment type="subcellular location">
    <subcellularLocation>
        <location evidence="2">Cytoplasm</location>
    </subcellularLocation>
    <subcellularLocation>
        <location evidence="1">Nucleus</location>
    </subcellularLocation>
</comment>
<protein>
    <submittedName>
        <fullName evidence="12">OBSL1 protein</fullName>
    </submittedName>
</protein>
<dbReference type="Gene3D" id="2.60.40.10">
    <property type="entry name" value="Immunoglobulins"/>
    <property type="match status" value="20"/>
</dbReference>
<comment type="similarity">
    <text evidence="3">Belongs to the protein kinase superfamily. CAMK Ser/Thr protein kinase family.</text>
</comment>
<dbReference type="FunFam" id="2.60.40.10:FF:001084">
    <property type="entry name" value="obscurin-like isoform X3"/>
    <property type="match status" value="3"/>
</dbReference>
<feature type="domain" description="Ig-like" evidence="10">
    <location>
        <begin position="114"/>
        <end position="201"/>
    </location>
</feature>
<dbReference type="SUPFAM" id="SSF49265">
    <property type="entry name" value="Fibronectin type III"/>
    <property type="match status" value="1"/>
</dbReference>
<feature type="domain" description="Ig-like" evidence="10">
    <location>
        <begin position="1836"/>
        <end position="1910"/>
    </location>
</feature>
<keyword evidence="9" id="KW-0393">Immunoglobulin domain</keyword>
<organism evidence="12 13">
    <name type="scientific">Edolisoma coerulescens</name>
    <dbReference type="NCBI Taxonomy" id="2585810"/>
    <lineage>
        <taxon>Eukaryota</taxon>
        <taxon>Metazoa</taxon>
        <taxon>Chordata</taxon>
        <taxon>Craniata</taxon>
        <taxon>Vertebrata</taxon>
        <taxon>Euteleostomi</taxon>
        <taxon>Archelosauria</taxon>
        <taxon>Archosauria</taxon>
        <taxon>Dinosauria</taxon>
        <taxon>Saurischia</taxon>
        <taxon>Theropoda</taxon>
        <taxon>Coelurosauria</taxon>
        <taxon>Aves</taxon>
        <taxon>Neognathae</taxon>
        <taxon>Neoaves</taxon>
        <taxon>Telluraves</taxon>
        <taxon>Australaves</taxon>
        <taxon>Passeriformes</taxon>
        <taxon>Corvoidea</taxon>
        <taxon>Campephagidae</taxon>
        <taxon>Edolisoma</taxon>
    </lineage>
</organism>
<dbReference type="FunFam" id="2.60.40.10:FF:000464">
    <property type="entry name" value="Putative obscurin-like protein 1"/>
    <property type="match status" value="1"/>
</dbReference>
<evidence type="ECO:0000313" key="13">
    <source>
        <dbReference type="Proteomes" id="UP000526889"/>
    </source>
</evidence>
<evidence type="ECO:0000256" key="9">
    <source>
        <dbReference type="ARBA" id="ARBA00023319"/>
    </source>
</evidence>
<dbReference type="SUPFAM" id="SSF48726">
    <property type="entry name" value="Immunoglobulin"/>
    <property type="match status" value="19"/>
</dbReference>
<dbReference type="InterPro" id="IPR052385">
    <property type="entry name" value="Obscurin/Obscurin-like_Reg"/>
</dbReference>
<dbReference type="InterPro" id="IPR036179">
    <property type="entry name" value="Ig-like_dom_sf"/>
</dbReference>
<dbReference type="SMART" id="SM00409">
    <property type="entry name" value="IG"/>
    <property type="match status" value="19"/>
</dbReference>
<dbReference type="InterPro" id="IPR036116">
    <property type="entry name" value="FN3_sf"/>
</dbReference>
<feature type="domain" description="Ig-like" evidence="10">
    <location>
        <begin position="8"/>
        <end position="98"/>
    </location>
</feature>
<dbReference type="InterPro" id="IPR013098">
    <property type="entry name" value="Ig_I-set"/>
</dbReference>
<dbReference type="InterPro" id="IPR007110">
    <property type="entry name" value="Ig-like_dom"/>
</dbReference>
<dbReference type="InterPro" id="IPR013783">
    <property type="entry name" value="Ig-like_fold"/>
</dbReference>
<dbReference type="EMBL" id="VWZW01006398">
    <property type="protein sequence ID" value="NXH89941.1"/>
    <property type="molecule type" value="Genomic_DNA"/>
</dbReference>
<evidence type="ECO:0000256" key="6">
    <source>
        <dbReference type="ARBA" id="ARBA00022737"/>
    </source>
</evidence>
<feature type="domain" description="Ig-like" evidence="10">
    <location>
        <begin position="1178"/>
        <end position="1264"/>
    </location>
</feature>
<evidence type="ECO:0000256" key="8">
    <source>
        <dbReference type="ARBA" id="ARBA00023242"/>
    </source>
</evidence>
<dbReference type="InterPro" id="IPR003598">
    <property type="entry name" value="Ig_sub2"/>
</dbReference>
<feature type="domain" description="Ig-like" evidence="10">
    <location>
        <begin position="350"/>
        <end position="434"/>
    </location>
</feature>
<dbReference type="FunFam" id="2.60.40.10:FF:000241">
    <property type="entry name" value="obscurin-like protein 1 isoform X2"/>
    <property type="match status" value="3"/>
</dbReference>
<evidence type="ECO:0000256" key="7">
    <source>
        <dbReference type="ARBA" id="ARBA00023157"/>
    </source>
</evidence>
<feature type="domain" description="Ig-like" evidence="10">
    <location>
        <begin position="255"/>
        <end position="339"/>
    </location>
</feature>
<dbReference type="SMART" id="SM00408">
    <property type="entry name" value="IGc2"/>
    <property type="match status" value="12"/>
</dbReference>
<dbReference type="PROSITE" id="PS50853">
    <property type="entry name" value="FN3"/>
    <property type="match status" value="1"/>
</dbReference>
<comment type="caution">
    <text evidence="12">The sequence shown here is derived from an EMBL/GenBank/DDBJ whole genome shotgun (WGS) entry which is preliminary data.</text>
</comment>
<dbReference type="GO" id="GO:0005634">
    <property type="term" value="C:nucleus"/>
    <property type="evidence" value="ECO:0007669"/>
    <property type="project" value="UniProtKB-SubCell"/>
</dbReference>
<feature type="domain" description="Ig-like" evidence="10">
    <location>
        <begin position="1499"/>
        <end position="1571"/>
    </location>
</feature>